<evidence type="ECO:0000313" key="7">
    <source>
        <dbReference type="EMBL" id="MDJ1133617.1"/>
    </source>
</evidence>
<comment type="caution">
    <text evidence="7">The sequence shown here is derived from an EMBL/GenBank/DDBJ whole genome shotgun (WGS) entry which is preliminary data.</text>
</comment>
<dbReference type="PANTHER" id="PTHR12526">
    <property type="entry name" value="GLYCOSYLTRANSFERASE"/>
    <property type="match status" value="1"/>
</dbReference>
<keyword evidence="2 7" id="KW-0328">Glycosyltransferase</keyword>
<proteinExistence type="predicted"/>
<protein>
    <recommendedName>
        <fullName evidence="1">D-inositol 3-phosphate glycosyltransferase</fullName>
    </recommendedName>
</protein>
<dbReference type="InterPro" id="IPR001296">
    <property type="entry name" value="Glyco_trans_1"/>
</dbReference>
<evidence type="ECO:0000256" key="1">
    <source>
        <dbReference type="ARBA" id="ARBA00021292"/>
    </source>
</evidence>
<reference evidence="7 8" key="1">
    <citation type="submission" date="2023-05" db="EMBL/GenBank/DDBJ databases">
        <title>Streptantibioticus silvisoli sp. nov., acidotolerant actinomycetes 1 from pine litter.</title>
        <authorList>
            <person name="Swiecimska M."/>
            <person name="Golinska P."/>
            <person name="Sangal V."/>
            <person name="Wachnowicz B."/>
            <person name="Goodfellow M."/>
        </authorList>
    </citation>
    <scope>NUCLEOTIDE SEQUENCE [LARGE SCALE GENOMIC DNA]</scope>
    <source>
        <strain evidence="7 8">DSM 42109</strain>
    </source>
</reference>
<feature type="domain" description="Glycosyltransferase subfamily 4-like N-terminal" evidence="6">
    <location>
        <begin position="10"/>
        <end position="187"/>
    </location>
</feature>
<dbReference type="InterPro" id="IPR028098">
    <property type="entry name" value="Glyco_trans_4-like_N"/>
</dbReference>
<feature type="region of interest" description="Disordered" evidence="4">
    <location>
        <begin position="322"/>
        <end position="356"/>
    </location>
</feature>
<feature type="compositionally biased region" description="Basic and acidic residues" evidence="4">
    <location>
        <begin position="331"/>
        <end position="356"/>
    </location>
</feature>
<dbReference type="SUPFAM" id="SSF53756">
    <property type="entry name" value="UDP-Glycosyltransferase/glycogen phosphorylase"/>
    <property type="match status" value="1"/>
</dbReference>
<dbReference type="Pfam" id="PF00534">
    <property type="entry name" value="Glycos_transf_1"/>
    <property type="match status" value="1"/>
</dbReference>
<name>A0ABT6ZXN8_9ACTN</name>
<dbReference type="Gene3D" id="3.40.50.2000">
    <property type="entry name" value="Glycogen Phosphorylase B"/>
    <property type="match status" value="2"/>
</dbReference>
<organism evidence="7 8">
    <name type="scientific">Streptomyces iconiensis</name>
    <dbReference type="NCBI Taxonomy" id="1384038"/>
    <lineage>
        <taxon>Bacteria</taxon>
        <taxon>Bacillati</taxon>
        <taxon>Actinomycetota</taxon>
        <taxon>Actinomycetes</taxon>
        <taxon>Kitasatosporales</taxon>
        <taxon>Streptomycetaceae</taxon>
        <taxon>Streptomyces</taxon>
    </lineage>
</organism>
<evidence type="ECO:0000259" key="5">
    <source>
        <dbReference type="Pfam" id="PF00534"/>
    </source>
</evidence>
<evidence type="ECO:0000256" key="3">
    <source>
        <dbReference type="ARBA" id="ARBA00022679"/>
    </source>
</evidence>
<evidence type="ECO:0000256" key="2">
    <source>
        <dbReference type="ARBA" id="ARBA00022676"/>
    </source>
</evidence>
<dbReference type="EMBL" id="JANCPR020000015">
    <property type="protein sequence ID" value="MDJ1133617.1"/>
    <property type="molecule type" value="Genomic_DNA"/>
</dbReference>
<dbReference type="RefSeq" id="WP_274045376.1">
    <property type="nucleotide sequence ID" value="NZ_JANCPR020000015.1"/>
</dbReference>
<dbReference type="GO" id="GO:0016757">
    <property type="term" value="F:glycosyltransferase activity"/>
    <property type="evidence" value="ECO:0007669"/>
    <property type="project" value="UniProtKB-KW"/>
</dbReference>
<evidence type="ECO:0000313" key="8">
    <source>
        <dbReference type="Proteomes" id="UP001214441"/>
    </source>
</evidence>
<dbReference type="Pfam" id="PF13439">
    <property type="entry name" value="Glyco_transf_4"/>
    <property type="match status" value="1"/>
</dbReference>
<accession>A0ABT6ZXN8</accession>
<gene>
    <name evidence="7" type="ORF">NMN56_016920</name>
</gene>
<evidence type="ECO:0000259" key="6">
    <source>
        <dbReference type="Pfam" id="PF13439"/>
    </source>
</evidence>
<keyword evidence="8" id="KW-1185">Reference proteome</keyword>
<keyword evidence="3 7" id="KW-0808">Transferase</keyword>
<dbReference type="Proteomes" id="UP001214441">
    <property type="component" value="Unassembled WGS sequence"/>
</dbReference>
<feature type="domain" description="Glycosyl transferase family 1" evidence="5">
    <location>
        <begin position="204"/>
        <end position="322"/>
    </location>
</feature>
<evidence type="ECO:0000256" key="4">
    <source>
        <dbReference type="SAM" id="MobiDB-lite"/>
    </source>
</evidence>
<sequence length="426" mass="44978">MLTWLTTAEGGAERSTMELARGLKKVMGIDVVVLWWNYDGASPAPAPLPGVPGGPGVAGVPAAPGVRVRRVTDAGSYLGALDEELAADPAGTVLIGTHRTALLDVPRARRWGCPVAPVLRGIFVAGHRLRTAAPDSGRLTSWAPHELDWDVLAQADCWVGVSRAATGSVIEHGPPHIRARTIHNGVPIPAGPPVFVPRPVRRFSVVSRIEPWKRIDRIITAYASLPTAVTCRTRLNIFGEGSALTSLRQLAGALRPDGEIVFHGHVPDRWVEETDVLVSASSIEGFGRSVVEAAAAMIPQIVPDCGGSSELVLQGATGLRYRHTDPVSSTDHADDGGRADDGDQDDGARAGRADDAALQRALAEAAAWPHERLEALGRRAHIHARSFSHARYVAAYTSLARELCRGAAATAVPPGPPTTEPALSPA</sequence>